<feature type="compositionally biased region" description="Polar residues" evidence="1">
    <location>
        <begin position="766"/>
        <end position="775"/>
    </location>
</feature>
<feature type="compositionally biased region" description="Polar residues" evidence="1">
    <location>
        <begin position="355"/>
        <end position="372"/>
    </location>
</feature>
<reference evidence="2 3" key="1">
    <citation type="submission" date="2016-03" db="EMBL/GenBank/DDBJ databases">
        <authorList>
            <person name="Ploux O."/>
        </authorList>
    </citation>
    <scope>NUCLEOTIDE SEQUENCE [LARGE SCALE GENOMIC DNA]</scope>
    <source>
        <strain evidence="2 3">UAMH 11012</strain>
    </source>
</reference>
<protein>
    <submittedName>
        <fullName evidence="2">Uncharacterized protein</fullName>
    </submittedName>
</protein>
<organism evidence="2 3">
    <name type="scientific">Phialocephala subalpina</name>
    <dbReference type="NCBI Taxonomy" id="576137"/>
    <lineage>
        <taxon>Eukaryota</taxon>
        <taxon>Fungi</taxon>
        <taxon>Dikarya</taxon>
        <taxon>Ascomycota</taxon>
        <taxon>Pezizomycotina</taxon>
        <taxon>Leotiomycetes</taxon>
        <taxon>Helotiales</taxon>
        <taxon>Mollisiaceae</taxon>
        <taxon>Phialocephala</taxon>
        <taxon>Phialocephala fortinii species complex</taxon>
    </lineage>
</organism>
<dbReference type="Proteomes" id="UP000184330">
    <property type="component" value="Unassembled WGS sequence"/>
</dbReference>
<feature type="compositionally biased region" description="Basic and acidic residues" evidence="1">
    <location>
        <begin position="537"/>
        <end position="551"/>
    </location>
</feature>
<feature type="region of interest" description="Disordered" evidence="1">
    <location>
        <begin position="311"/>
        <end position="340"/>
    </location>
</feature>
<gene>
    <name evidence="2" type="ORF">PAC_03036</name>
</gene>
<feature type="compositionally biased region" description="Polar residues" evidence="1">
    <location>
        <begin position="711"/>
        <end position="738"/>
    </location>
</feature>
<accession>A0A1L7WK48</accession>
<evidence type="ECO:0000256" key="1">
    <source>
        <dbReference type="SAM" id="MobiDB-lite"/>
    </source>
</evidence>
<proteinExistence type="predicted"/>
<dbReference type="EMBL" id="FJOG01000003">
    <property type="protein sequence ID" value="CZR53158.1"/>
    <property type="molecule type" value="Genomic_DNA"/>
</dbReference>
<feature type="compositionally biased region" description="Basic and acidic residues" evidence="1">
    <location>
        <begin position="421"/>
        <end position="433"/>
    </location>
</feature>
<feature type="compositionally biased region" description="Low complexity" evidence="1">
    <location>
        <begin position="321"/>
        <end position="336"/>
    </location>
</feature>
<dbReference type="OrthoDB" id="5426563at2759"/>
<dbReference type="AlphaFoldDB" id="A0A1L7WK48"/>
<feature type="compositionally biased region" description="Basic residues" evidence="1">
    <location>
        <begin position="162"/>
        <end position="171"/>
    </location>
</feature>
<keyword evidence="3" id="KW-1185">Reference proteome</keyword>
<feature type="compositionally biased region" description="Basic and acidic residues" evidence="1">
    <location>
        <begin position="827"/>
        <end position="864"/>
    </location>
</feature>
<evidence type="ECO:0000313" key="3">
    <source>
        <dbReference type="Proteomes" id="UP000184330"/>
    </source>
</evidence>
<sequence>MNFWRPIQEPSPCLSEPSSSGPMVVRFHPLFQQHQHSLHAYHSRELSTATQDPYTSANLYALLFLTTHAMNWTGGRLQRHSNAADNVKQRQKQHFARVQQNLRCAPKFKSPAKWSVFDLIAEDRQQSLRESSVVQLAPKASSREESRSTSKLPARLLPTAHAARKREHNRIKPTPVPDDDLYNATPPPWKYKQERKDLLSLSGVGSVGEQQQEEESMSEKRRRILRRGDWVGVGIQKPLNVAFASPRDEENIGRRRKVLHSHRARYETRQTHITSPFPPRARCPAHIAPAEWARQQQQQAAMGRADVRISTGGRVVPPGLSSSSARTATRYRSQATPSDVMLLDNNDDVFQPEVQQTPSSAVQHYSPFSGSHNHSRDRPSRLTQVHSKSGEAEEEPVPDLQTENSDRFEGWAGFFSPIPNEMREETQDADGPKVGELGETDKPPLSNQDAIPSRDIYNSPLPQRIVYSSSSTSIHHPKPKSSRMSVLIRSDSPEEQEDAQSTAAQIGERKPAVPSSQAPDNEMWESWVGHLFQEQGSEGRSHFGDTRHHQEVNISPGISTVPPRRKFEVSFQEEDLSGFESLEPQICSQKTSTEWQQTSSEQLESPSSRNESREMEKEDLERSRPSDHSEGELASDFQPERDPSHRHSPKTISEPSVSKDEKDVDEVWRKFVFGSSSDGPEEHGPSMHAPAHKQADNQSGLGSSMIARPATRQSVDSAWKTDSWSGQATSGTTNASAEESSHGQGLKYPRRVPLSSSYMKSEKGRSSTMSDSSNLYAPGSYRPNSRARRAPASSAATAGSPLPDRSSIYHAQRRMMFTKPKPFVGRKSKEPSSEEEPLHIGRKLLDDESMHNIDGSRRGEHDVHSFGTSEDQDELESIEDD</sequence>
<feature type="compositionally biased region" description="Polar residues" evidence="1">
    <location>
        <begin position="586"/>
        <end position="609"/>
    </location>
</feature>
<feature type="compositionally biased region" description="Acidic residues" evidence="1">
    <location>
        <begin position="870"/>
        <end position="881"/>
    </location>
</feature>
<evidence type="ECO:0000313" key="2">
    <source>
        <dbReference type="EMBL" id="CZR53158.1"/>
    </source>
</evidence>
<feature type="region of interest" description="Disordered" evidence="1">
    <location>
        <begin position="128"/>
        <end position="189"/>
    </location>
</feature>
<feature type="compositionally biased region" description="Basic and acidic residues" evidence="1">
    <location>
        <begin position="610"/>
        <end position="631"/>
    </location>
</feature>
<name>A0A1L7WK48_9HELO</name>
<feature type="compositionally biased region" description="Basic and acidic residues" evidence="1">
    <location>
        <begin position="657"/>
        <end position="669"/>
    </location>
</feature>
<feature type="region of interest" description="Disordered" evidence="1">
    <location>
        <begin position="355"/>
        <end position="881"/>
    </location>
</feature>
<feature type="compositionally biased region" description="Low complexity" evidence="1">
    <location>
        <begin position="790"/>
        <end position="803"/>
    </location>
</feature>